<dbReference type="InterPro" id="IPR050249">
    <property type="entry name" value="Pseudomonas-type_ThrB"/>
</dbReference>
<dbReference type="EMBL" id="UINC01199512">
    <property type="protein sequence ID" value="SVE17979.1"/>
    <property type="molecule type" value="Genomic_DNA"/>
</dbReference>
<dbReference type="GO" id="GO:0004413">
    <property type="term" value="F:homoserine kinase activity"/>
    <property type="evidence" value="ECO:0007669"/>
    <property type="project" value="InterPro"/>
</dbReference>
<keyword evidence="4" id="KW-0547">Nucleotide-binding</keyword>
<dbReference type="InterPro" id="IPR002575">
    <property type="entry name" value="Aminoglycoside_PTrfase"/>
</dbReference>
<protein>
    <recommendedName>
        <fullName evidence="8">Aminoglycoside phosphotransferase domain-containing protein</fullName>
    </recommendedName>
</protein>
<sequence>IKNKPAAIVSFVEGKDKNKLNINDCHVIGKNIAKLHTASNKIKLYRKNSMSSNSWSKILNKIGNKCKNIYPSLKELMRTNLKEIKNKWPKKIPKGIIHGDLFIDNIFFKKNKFHGYIDFYFASNDFLMYEIVICINALCFDKKKTKFIFKKKKSTNLIKGYSSIRKLSTKEKKSLNILCRGAALRYLLTRTYDYLNTPKSAIIKIKDPREYIQKLKIHGKLSSFRDYYN</sequence>
<dbReference type="AlphaFoldDB" id="A0A383BDS8"/>
<keyword evidence="3" id="KW-0791">Threonine biosynthesis</keyword>
<keyword evidence="2" id="KW-0808">Transferase</keyword>
<dbReference type="GO" id="GO:0005524">
    <property type="term" value="F:ATP binding"/>
    <property type="evidence" value="ECO:0007669"/>
    <property type="project" value="UniProtKB-KW"/>
</dbReference>
<name>A0A383BDS8_9ZZZZ</name>
<dbReference type="InterPro" id="IPR011009">
    <property type="entry name" value="Kinase-like_dom_sf"/>
</dbReference>
<evidence type="ECO:0000256" key="6">
    <source>
        <dbReference type="ARBA" id="ARBA00022840"/>
    </source>
</evidence>
<evidence type="ECO:0000259" key="8">
    <source>
        <dbReference type="Pfam" id="PF01636"/>
    </source>
</evidence>
<dbReference type="CDD" id="cd05153">
    <property type="entry name" value="HomoserineK_II"/>
    <property type="match status" value="1"/>
</dbReference>
<dbReference type="GO" id="GO:0009088">
    <property type="term" value="P:threonine biosynthetic process"/>
    <property type="evidence" value="ECO:0007669"/>
    <property type="project" value="UniProtKB-KW"/>
</dbReference>
<dbReference type="InterPro" id="IPR005280">
    <property type="entry name" value="Homoserine_kinase_II"/>
</dbReference>
<evidence type="ECO:0000313" key="9">
    <source>
        <dbReference type="EMBL" id="SVE17979.1"/>
    </source>
</evidence>
<organism evidence="9">
    <name type="scientific">marine metagenome</name>
    <dbReference type="NCBI Taxonomy" id="408172"/>
    <lineage>
        <taxon>unclassified sequences</taxon>
        <taxon>metagenomes</taxon>
        <taxon>ecological metagenomes</taxon>
    </lineage>
</organism>
<dbReference type="Gene3D" id="3.90.1200.10">
    <property type="match status" value="1"/>
</dbReference>
<proteinExistence type="inferred from homology"/>
<comment type="similarity">
    <text evidence="7">Belongs to the pseudomonas-type ThrB family.</text>
</comment>
<gene>
    <name evidence="9" type="ORF">METZ01_LOCUS470833</name>
</gene>
<evidence type="ECO:0000256" key="4">
    <source>
        <dbReference type="ARBA" id="ARBA00022741"/>
    </source>
</evidence>
<accession>A0A383BDS8</accession>
<evidence type="ECO:0000256" key="5">
    <source>
        <dbReference type="ARBA" id="ARBA00022777"/>
    </source>
</evidence>
<keyword evidence="6" id="KW-0067">ATP-binding</keyword>
<evidence type="ECO:0000256" key="2">
    <source>
        <dbReference type="ARBA" id="ARBA00022679"/>
    </source>
</evidence>
<reference evidence="9" key="1">
    <citation type="submission" date="2018-05" db="EMBL/GenBank/DDBJ databases">
        <authorList>
            <person name="Lanie J.A."/>
            <person name="Ng W.-L."/>
            <person name="Kazmierczak K.M."/>
            <person name="Andrzejewski T.M."/>
            <person name="Davidsen T.M."/>
            <person name="Wayne K.J."/>
            <person name="Tettelin H."/>
            <person name="Glass J.I."/>
            <person name="Rusch D."/>
            <person name="Podicherti R."/>
            <person name="Tsui H.-C.T."/>
            <person name="Winkler M.E."/>
        </authorList>
    </citation>
    <scope>NUCLEOTIDE SEQUENCE</scope>
</reference>
<dbReference type="SUPFAM" id="SSF56112">
    <property type="entry name" value="Protein kinase-like (PK-like)"/>
    <property type="match status" value="1"/>
</dbReference>
<evidence type="ECO:0000256" key="7">
    <source>
        <dbReference type="ARBA" id="ARBA00038240"/>
    </source>
</evidence>
<keyword evidence="5" id="KW-0418">Kinase</keyword>
<dbReference type="Pfam" id="PF01636">
    <property type="entry name" value="APH"/>
    <property type="match status" value="1"/>
</dbReference>
<evidence type="ECO:0000256" key="3">
    <source>
        <dbReference type="ARBA" id="ARBA00022697"/>
    </source>
</evidence>
<dbReference type="PANTHER" id="PTHR21064:SF6">
    <property type="entry name" value="AMINOGLYCOSIDE PHOSPHOTRANSFERASE DOMAIN-CONTAINING PROTEIN"/>
    <property type="match status" value="1"/>
</dbReference>
<evidence type="ECO:0000256" key="1">
    <source>
        <dbReference type="ARBA" id="ARBA00022605"/>
    </source>
</evidence>
<keyword evidence="1" id="KW-0028">Amino-acid biosynthesis</keyword>
<dbReference type="HAMAP" id="MF_00301">
    <property type="entry name" value="Homoser_kinase_2"/>
    <property type="match status" value="1"/>
</dbReference>
<feature type="domain" description="Aminoglycoside phosphotransferase" evidence="8">
    <location>
        <begin position="5"/>
        <end position="141"/>
    </location>
</feature>
<dbReference type="PANTHER" id="PTHR21064">
    <property type="entry name" value="AMINOGLYCOSIDE PHOSPHOTRANSFERASE DOMAIN-CONTAINING PROTEIN-RELATED"/>
    <property type="match status" value="1"/>
</dbReference>
<feature type="non-terminal residue" evidence="9">
    <location>
        <position position="1"/>
    </location>
</feature>